<dbReference type="RefSeq" id="WP_052062689.1">
    <property type="nucleotide sequence ID" value="NZ_JRMP02000017.1"/>
</dbReference>
<organism evidence="3 4">
    <name type="scientific">Helicobacter saguini</name>
    <dbReference type="NCBI Taxonomy" id="1548018"/>
    <lineage>
        <taxon>Bacteria</taxon>
        <taxon>Pseudomonadati</taxon>
        <taxon>Campylobacterota</taxon>
        <taxon>Epsilonproteobacteria</taxon>
        <taxon>Campylobacterales</taxon>
        <taxon>Helicobacteraceae</taxon>
        <taxon>Helicobacter</taxon>
    </lineage>
</organism>
<evidence type="ECO:0000313" key="5">
    <source>
        <dbReference type="Proteomes" id="UP000477070"/>
    </source>
</evidence>
<dbReference type="Proteomes" id="UP000477070">
    <property type="component" value="Unassembled WGS sequence"/>
</dbReference>
<dbReference type="EMBL" id="JRMP02000017">
    <property type="protein sequence ID" value="TLD92933.1"/>
    <property type="molecule type" value="Genomic_DNA"/>
</dbReference>
<reference evidence="3 4" key="2">
    <citation type="journal article" date="2016" name="Infect. Immun.">
        <title>Helicobacter saguini, a Novel Helicobacter Isolated from Cotton-Top Tamarins with Ulcerative Colitis, Has Proinflammatory Properties and Induces Typhlocolitis and Dysplasia in Gnotobiotic IL-10-/- Mice.</title>
        <authorList>
            <person name="Shen Z."/>
            <person name="Mannion A."/>
            <person name="Whary M.T."/>
            <person name="Muthupalani S."/>
            <person name="Sheh A."/>
            <person name="Feng Y."/>
            <person name="Gong G."/>
            <person name="Vandamme P."/>
            <person name="Holcombe H.R."/>
            <person name="Paster B.J."/>
            <person name="Fox J.G."/>
        </authorList>
    </citation>
    <scope>NUCLEOTIDE SEQUENCE [LARGE SCALE GENOMIC DNA]</scope>
    <source>
        <strain evidence="3 4">MIT 97-6194</strain>
    </source>
</reference>
<accession>A0A347VT73</accession>
<keyword evidence="1" id="KW-1133">Transmembrane helix</keyword>
<name>A0A347VT73_9HELI</name>
<feature type="transmembrane region" description="Helical" evidence="1">
    <location>
        <begin position="7"/>
        <end position="30"/>
    </location>
</feature>
<protein>
    <submittedName>
        <fullName evidence="3">Uncharacterized protein</fullName>
    </submittedName>
</protein>
<dbReference type="Proteomes" id="UP000029714">
    <property type="component" value="Unassembled WGS sequence"/>
</dbReference>
<evidence type="ECO:0000313" key="2">
    <source>
        <dbReference type="EMBL" id="MWV69464.1"/>
    </source>
</evidence>
<sequence length="244" mass="28696">MQLSYKNFIILAILPTIFVVFGFVLLMYLYDPLQFFHKPYFRPTTFSTDMWLQNVGIIKHYDFDSYIIGDSMVEHLPINRLDSATNEKWVNLMMYGATLNDRAVILDYLFKHKSPKEIIYALDFKAFETEKTKSDTRFYAPAYSDNFGELFQYYSDSKYFKCAITWSLEPKCVGVAKPLDMLNRSLIELEFLAKKFGGFEKWVAFEDARIKPIMDELRAIKKARNSIESKLQDSKKVIESKTRF</sequence>
<keyword evidence="4" id="KW-1185">Reference proteome</keyword>
<keyword evidence="1" id="KW-0812">Transmembrane</keyword>
<reference evidence="3 4" key="1">
    <citation type="journal article" date="2014" name="Genome Announc.">
        <title>Draft genome sequences of eight enterohepatic helicobacter species isolated from both laboratory and wild rodents.</title>
        <authorList>
            <person name="Sheh A."/>
            <person name="Shen Z."/>
            <person name="Fox J.G."/>
        </authorList>
    </citation>
    <scope>NUCLEOTIDE SEQUENCE [LARGE SCALE GENOMIC DNA]</scope>
    <source>
        <strain evidence="3 4">MIT 97-6194</strain>
    </source>
</reference>
<gene>
    <name evidence="2" type="ORF">DCO61_05435</name>
    <name evidence="3" type="ORF">LS64_009590</name>
</gene>
<proteinExistence type="predicted"/>
<dbReference type="OrthoDB" id="5363267at2"/>
<dbReference type="EMBL" id="QBIU01000001">
    <property type="protein sequence ID" value="MWV69464.1"/>
    <property type="molecule type" value="Genomic_DNA"/>
</dbReference>
<evidence type="ECO:0000256" key="1">
    <source>
        <dbReference type="SAM" id="Phobius"/>
    </source>
</evidence>
<reference evidence="2 5" key="4">
    <citation type="submission" date="2019-12" db="EMBL/GenBank/DDBJ databases">
        <title>Multi-Generational Helicobacter saguini Isolates.</title>
        <authorList>
            <person name="Mannion A."/>
            <person name="Shen Z."/>
            <person name="Fox J.G."/>
        </authorList>
    </citation>
    <scope>NUCLEOTIDE SEQUENCE [LARGE SCALE GENOMIC DNA]</scope>
    <source>
        <strain evidence="2">16-048</strain>
        <strain evidence="5">16-048 (F4)</strain>
    </source>
</reference>
<dbReference type="AlphaFoldDB" id="A0A347VT73"/>
<comment type="caution">
    <text evidence="3">The sequence shown here is derived from an EMBL/GenBank/DDBJ whole genome shotgun (WGS) entry which is preliminary data.</text>
</comment>
<keyword evidence="1" id="KW-0472">Membrane</keyword>
<reference evidence="3" key="3">
    <citation type="submission" date="2018-04" db="EMBL/GenBank/DDBJ databases">
        <authorList>
            <person name="Sheh A."/>
            <person name="Shen Z."/>
            <person name="Mannion A.J."/>
            <person name="Fox J.G."/>
        </authorList>
    </citation>
    <scope>NUCLEOTIDE SEQUENCE</scope>
    <source>
        <strain evidence="3">MIT 97-6194</strain>
    </source>
</reference>
<evidence type="ECO:0000313" key="4">
    <source>
        <dbReference type="Proteomes" id="UP000029714"/>
    </source>
</evidence>
<evidence type="ECO:0000313" key="3">
    <source>
        <dbReference type="EMBL" id="TLD92933.1"/>
    </source>
</evidence>